<dbReference type="Gene3D" id="3.40.1650.10">
    <property type="entry name" value="RbsD-like domain"/>
    <property type="match status" value="1"/>
</dbReference>
<organism evidence="4 5">
    <name type="scientific">Neoaquamicrobium microcysteis</name>
    <dbReference type="NCBI Taxonomy" id="2682781"/>
    <lineage>
        <taxon>Bacteria</taxon>
        <taxon>Pseudomonadati</taxon>
        <taxon>Pseudomonadota</taxon>
        <taxon>Alphaproteobacteria</taxon>
        <taxon>Hyphomicrobiales</taxon>
        <taxon>Phyllobacteriaceae</taxon>
        <taxon>Neoaquamicrobium</taxon>
    </lineage>
</organism>
<dbReference type="PANTHER" id="PTHR31690">
    <property type="entry name" value="FUCOSE MUTAROTASE"/>
    <property type="match status" value="1"/>
</dbReference>
<reference evidence="4 5" key="1">
    <citation type="submission" date="2019-08" db="EMBL/GenBank/DDBJ databases">
        <authorList>
            <person name="Seo Y.L."/>
        </authorList>
    </citation>
    <scope>NUCLEOTIDE SEQUENCE [LARGE SCALE GENOMIC DNA]</scope>
    <source>
        <strain evidence="4 5">MaA-C15</strain>
    </source>
</reference>
<dbReference type="GO" id="GO:0006004">
    <property type="term" value="P:fucose metabolic process"/>
    <property type="evidence" value="ECO:0007669"/>
    <property type="project" value="TreeGrafter"/>
</dbReference>
<dbReference type="PANTHER" id="PTHR31690:SF4">
    <property type="entry name" value="FUCOSE MUTAROTASE"/>
    <property type="match status" value="1"/>
</dbReference>
<dbReference type="SUPFAM" id="SSF102546">
    <property type="entry name" value="RbsD-like"/>
    <property type="match status" value="1"/>
</dbReference>
<comment type="catalytic activity">
    <reaction evidence="1">
        <text>beta-D-ribopyranose = beta-D-ribofuranose</text>
        <dbReference type="Rhea" id="RHEA:25432"/>
        <dbReference type="ChEBI" id="CHEBI:27476"/>
        <dbReference type="ChEBI" id="CHEBI:47002"/>
        <dbReference type="EC" id="5.4.99.62"/>
    </reaction>
</comment>
<accession>A0A5D4GMN2</accession>
<dbReference type="EMBL" id="VSZS01000067">
    <property type="protein sequence ID" value="TYR30086.1"/>
    <property type="molecule type" value="Genomic_DNA"/>
</dbReference>
<comment type="catalytic activity">
    <reaction evidence="3">
        <text>alpha-L-fucose = beta-L-fucose</text>
        <dbReference type="Rhea" id="RHEA:25580"/>
        <dbReference type="ChEBI" id="CHEBI:42548"/>
        <dbReference type="ChEBI" id="CHEBI:42589"/>
        <dbReference type="EC" id="5.1.3.29"/>
    </reaction>
</comment>
<dbReference type="GO" id="GO:0042806">
    <property type="term" value="F:fucose binding"/>
    <property type="evidence" value="ECO:0007669"/>
    <property type="project" value="TreeGrafter"/>
</dbReference>
<evidence type="ECO:0000256" key="3">
    <source>
        <dbReference type="ARBA" id="ARBA00036324"/>
    </source>
</evidence>
<comment type="caution">
    <text evidence="4">The sequence shown here is derived from an EMBL/GenBank/DDBJ whole genome shotgun (WGS) entry which is preliminary data.</text>
</comment>
<dbReference type="Proteomes" id="UP000323258">
    <property type="component" value="Unassembled WGS sequence"/>
</dbReference>
<sequence>MLRDIHPLLGPNLLFALATMGHGDEIAIVDANFPAATLGPEVVRADGMAALPLLEAVLTHMPLDTFDPAAAWRMEMVDTPQIVPPICLAFQEVVDRLAGPFSIEPLERFAFYERAAKAAFIVATGEQALYANIILKKGVVTPDEAARFARN</sequence>
<dbReference type="InterPro" id="IPR023750">
    <property type="entry name" value="RbsD-like_sf"/>
</dbReference>
<protein>
    <submittedName>
        <fullName evidence="4">Ribose ABC transporter</fullName>
    </submittedName>
</protein>
<gene>
    <name evidence="4" type="ORF">FY036_19550</name>
</gene>
<evidence type="ECO:0000256" key="2">
    <source>
        <dbReference type="ARBA" id="ARBA00023235"/>
    </source>
</evidence>
<dbReference type="Pfam" id="PF05025">
    <property type="entry name" value="RbsD_FucU"/>
    <property type="match status" value="1"/>
</dbReference>
<evidence type="ECO:0000256" key="1">
    <source>
        <dbReference type="ARBA" id="ARBA00000223"/>
    </source>
</evidence>
<evidence type="ECO:0000313" key="5">
    <source>
        <dbReference type="Proteomes" id="UP000323258"/>
    </source>
</evidence>
<dbReference type="RefSeq" id="WP_148916444.1">
    <property type="nucleotide sequence ID" value="NZ_VSZS01000067.1"/>
</dbReference>
<dbReference type="InterPro" id="IPR050443">
    <property type="entry name" value="RbsD/FucU_mutarotase"/>
</dbReference>
<keyword evidence="5" id="KW-1185">Reference proteome</keyword>
<dbReference type="GO" id="GO:0036373">
    <property type="term" value="F:L-fucose mutarotase activity"/>
    <property type="evidence" value="ECO:0007669"/>
    <property type="project" value="UniProtKB-EC"/>
</dbReference>
<reference evidence="4 5" key="2">
    <citation type="submission" date="2019-09" db="EMBL/GenBank/DDBJ databases">
        <title>Mesorhizobium sp. MaA-C15 isolated from Microcystis aeruginosa.</title>
        <authorList>
            <person name="Jeong S.E."/>
            <person name="Jin H.M."/>
            <person name="Jeon C.O."/>
        </authorList>
    </citation>
    <scope>NUCLEOTIDE SEQUENCE [LARGE SCALE GENOMIC DNA]</scope>
    <source>
        <strain evidence="4 5">MaA-C15</strain>
    </source>
</reference>
<proteinExistence type="predicted"/>
<name>A0A5D4GMN2_9HYPH</name>
<dbReference type="OrthoDB" id="7947972at2"/>
<dbReference type="GO" id="GO:0062193">
    <property type="term" value="F:D-ribose pyranase activity"/>
    <property type="evidence" value="ECO:0007669"/>
    <property type="project" value="UniProtKB-EC"/>
</dbReference>
<keyword evidence="2" id="KW-0413">Isomerase</keyword>
<dbReference type="AlphaFoldDB" id="A0A5D4GMN2"/>
<evidence type="ECO:0000313" key="4">
    <source>
        <dbReference type="EMBL" id="TYR30086.1"/>
    </source>
</evidence>
<dbReference type="InterPro" id="IPR007721">
    <property type="entry name" value="RbsD_FucU"/>
</dbReference>